<dbReference type="InterPro" id="IPR043128">
    <property type="entry name" value="Rev_trsase/Diguanyl_cyclase"/>
</dbReference>
<evidence type="ECO:0000313" key="3">
    <source>
        <dbReference type="EMBL" id="GEZ12313.1"/>
    </source>
</evidence>
<dbReference type="GO" id="GO:0003676">
    <property type="term" value="F:nucleic acid binding"/>
    <property type="evidence" value="ECO:0007669"/>
    <property type="project" value="InterPro"/>
</dbReference>
<dbReference type="EMBL" id="BKCJ010243202">
    <property type="protein sequence ID" value="GEZ12313.1"/>
    <property type="molecule type" value="Genomic_DNA"/>
</dbReference>
<dbReference type="InterPro" id="IPR050951">
    <property type="entry name" value="Retrovirus_Pol_polyprotein"/>
</dbReference>
<dbReference type="PANTHER" id="PTHR37984">
    <property type="entry name" value="PROTEIN CBG26694"/>
    <property type="match status" value="1"/>
</dbReference>
<organism evidence="3">
    <name type="scientific">Tanacetum cinerariifolium</name>
    <name type="common">Dalmatian daisy</name>
    <name type="synonym">Chrysanthemum cinerariifolium</name>
    <dbReference type="NCBI Taxonomy" id="118510"/>
    <lineage>
        <taxon>Eukaryota</taxon>
        <taxon>Viridiplantae</taxon>
        <taxon>Streptophyta</taxon>
        <taxon>Embryophyta</taxon>
        <taxon>Tracheophyta</taxon>
        <taxon>Spermatophyta</taxon>
        <taxon>Magnoliopsida</taxon>
        <taxon>eudicotyledons</taxon>
        <taxon>Gunneridae</taxon>
        <taxon>Pentapetalae</taxon>
        <taxon>asterids</taxon>
        <taxon>campanulids</taxon>
        <taxon>Asterales</taxon>
        <taxon>Asteraceae</taxon>
        <taxon>Asteroideae</taxon>
        <taxon>Anthemideae</taxon>
        <taxon>Anthemidinae</taxon>
        <taxon>Tanacetum</taxon>
    </lineage>
</organism>
<dbReference type="GO" id="GO:0003824">
    <property type="term" value="F:catalytic activity"/>
    <property type="evidence" value="ECO:0007669"/>
    <property type="project" value="UniProtKB-KW"/>
</dbReference>
<dbReference type="InterPro" id="IPR041577">
    <property type="entry name" value="RT_RNaseH_2"/>
</dbReference>
<dbReference type="Gene3D" id="3.10.10.10">
    <property type="entry name" value="HIV Type 1 Reverse Transcriptase, subunit A, domain 1"/>
    <property type="match status" value="1"/>
</dbReference>
<dbReference type="InterPro" id="IPR043502">
    <property type="entry name" value="DNA/RNA_pol_sf"/>
</dbReference>
<dbReference type="InterPro" id="IPR041588">
    <property type="entry name" value="Integrase_H2C2"/>
</dbReference>
<dbReference type="InterPro" id="IPR036397">
    <property type="entry name" value="RNaseH_sf"/>
</dbReference>
<dbReference type="PROSITE" id="PS50994">
    <property type="entry name" value="INTEGRASE"/>
    <property type="match status" value="1"/>
</dbReference>
<reference evidence="3" key="1">
    <citation type="journal article" date="2019" name="Sci. Rep.">
        <title>Draft genome of Tanacetum cinerariifolium, the natural source of mosquito coil.</title>
        <authorList>
            <person name="Yamashiro T."/>
            <person name="Shiraishi A."/>
            <person name="Satake H."/>
            <person name="Nakayama K."/>
        </authorList>
    </citation>
    <scope>NUCLEOTIDE SEQUENCE</scope>
</reference>
<dbReference type="GO" id="GO:0015074">
    <property type="term" value="P:DNA integration"/>
    <property type="evidence" value="ECO:0007669"/>
    <property type="project" value="InterPro"/>
</dbReference>
<feature type="domain" description="Integrase catalytic" evidence="2">
    <location>
        <begin position="462"/>
        <end position="516"/>
    </location>
</feature>
<dbReference type="PANTHER" id="PTHR37984:SF5">
    <property type="entry name" value="PROTEIN NYNRIN-LIKE"/>
    <property type="match status" value="1"/>
</dbReference>
<dbReference type="InterPro" id="IPR001584">
    <property type="entry name" value="Integrase_cat-core"/>
</dbReference>
<name>A0A699I270_TANCI</name>
<dbReference type="Pfam" id="PF17921">
    <property type="entry name" value="Integrase_H2C2"/>
    <property type="match status" value="1"/>
</dbReference>
<proteinExistence type="predicted"/>
<dbReference type="Gene3D" id="3.30.70.270">
    <property type="match status" value="1"/>
</dbReference>
<evidence type="ECO:0000256" key="1">
    <source>
        <dbReference type="ARBA" id="ARBA00023268"/>
    </source>
</evidence>
<dbReference type="Gene3D" id="1.10.340.70">
    <property type="match status" value="1"/>
</dbReference>
<dbReference type="InterPro" id="IPR012337">
    <property type="entry name" value="RNaseH-like_sf"/>
</dbReference>
<evidence type="ECO:0000259" key="2">
    <source>
        <dbReference type="PROSITE" id="PS50994"/>
    </source>
</evidence>
<dbReference type="AlphaFoldDB" id="A0A699I270"/>
<dbReference type="Pfam" id="PF17919">
    <property type="entry name" value="RT_RNaseH_2"/>
    <property type="match status" value="1"/>
</dbReference>
<accession>A0A699I270</accession>
<keyword evidence="1" id="KW-0511">Multifunctional enzyme</keyword>
<protein>
    <recommendedName>
        <fullName evidence="2">Integrase catalytic domain-containing protein</fullName>
    </recommendedName>
</protein>
<comment type="caution">
    <text evidence="3">The sequence shown here is derived from an EMBL/GenBank/DDBJ whole genome shotgun (WGS) entry which is preliminary data.</text>
</comment>
<dbReference type="SUPFAM" id="SSF56672">
    <property type="entry name" value="DNA/RNA polymerases"/>
    <property type="match status" value="1"/>
</dbReference>
<dbReference type="SUPFAM" id="SSF53098">
    <property type="entry name" value="Ribonuclease H-like"/>
    <property type="match status" value="2"/>
</dbReference>
<dbReference type="Gene3D" id="3.30.420.10">
    <property type="entry name" value="Ribonuclease H-like superfamily/Ribonuclease H"/>
    <property type="match status" value="2"/>
</dbReference>
<dbReference type="FunFam" id="3.30.70.270:FF:000020">
    <property type="entry name" value="Transposon Tf2-6 polyprotein-like Protein"/>
    <property type="match status" value="1"/>
</dbReference>
<gene>
    <name evidence="3" type="ORF">Tci_484286</name>
</gene>
<sequence length="785" mass="89557">MACGEYSQEVFGFSDVIVSGNPTPYYDPIVSTSSLTLTHFEDSDFLLEEVDGFLALEDDPTSPKLDHSYYDTEGDILLFEALLNDNPSLPSTTQGMYLPQIRKELKIYEAKNDKSSIDEPREVELKDLPPHIEYAFLEGDDKLPSLGKPRTLRTKKGGYTVVENEENEWHVCIDYHKLNEATRKDHFPLPFMDQMLEIKKRPHSRVLMERLPTVACLSGYAMHQARSKGEKSHFMVKEGIVLGHKISKNGIEVDTAKVDVIAKLPYPTTVKGILSFLGHVGFYRPFIQDFSKIARPMTHLLEKDTPIFFSKECVEAFQTLKKKLTKAPVLVTLNWDLPFELMCDASDFAIGNFIVKGMSSQQKKKFFKNVKHYFWDDPFLFKIYANQVIRQCVYGQEAIDILKACHNGPTRGHHGPNYIAKKGKISQQDEMPQNSIQVCKIFDVWGIDFMGSFLSSRGNKFGTPRAIISDRGTHFCNDQLTKVMLKYDFTHRLATTYHPQTSGQVEVSNRSLKRILERTVGENRASSLDKLDDALRAFRASFKTPISTPWLAYFANYHASNFVVKGMSSQQKNKFFKDVKHYFWDDPFLFKICADEVIRRCVHGQKAIDILKACHNGPTGGHHGPNYTAKKVFDFGFYWHTIYRDAHDLVKSCDACQRQGKISQRNEMPQNPSLQDLRRMGHRFHEVVPVFTREQVMLKYGVTNCLATAYHPQTSGQVEVSNPGLKRILERTVGENRASWSDKLDDALWAFRAAFKTPIGSTPYKLVYGKACIYRSNSSTKLIGP</sequence>